<dbReference type="InParanoid" id="A0A200QZU5"/>
<dbReference type="Gene3D" id="1.20.1280.50">
    <property type="match status" value="1"/>
</dbReference>
<dbReference type="STRING" id="56857.A0A200QZU5"/>
<gene>
    <name evidence="2" type="ORF">BVC80_1823g55</name>
</gene>
<sequence>MFKPDWSELPKEILTKISKHLTSEIDVLRFRSVCVSFRSSANLTPPLILKFPFPIIPYESSINPDTPPRFCVLLQSTVYCLRPRQPVNGNGNGGDGEGEGSSCQEWLIKVEEMRENVLRLVNPLSRVHIKPLPKTFPKVFNLSDFEIVELCNEYVLQLPESDSELEREYVVESSNPNLRIQVKEIYVRELDNLDVKKVAVLSSNPNSPSANDVYGVMVLHVGGKLAFFKPGDEKWTVIQNQTCRFNDVVQYNGKFYAVDSTGRAVVVDTSLNVSVVAVPVIGGGRKKRLVESDGILFLVDMFIDLGPDYLEWDEFHDLVEYDGDGTPFPTNYDGEATPIRCEVFKLDESKQSWVEVENLGNRVFVVGDRCSFSVPANKLSQCKGNCIIFTDNFYTLRAEDFDDVFIQSIGIYSLEEDRIGPLASYPGYNQLFWPPPSWIPSNQQ</sequence>
<evidence type="ECO:0000313" key="3">
    <source>
        <dbReference type="Proteomes" id="UP000195402"/>
    </source>
</evidence>
<dbReference type="Pfam" id="PF03478">
    <property type="entry name" value="Beta-prop_KIB1-4"/>
    <property type="match status" value="1"/>
</dbReference>
<accession>A0A200QZU5</accession>
<dbReference type="SMART" id="SM00256">
    <property type="entry name" value="FBOX"/>
    <property type="match status" value="1"/>
</dbReference>
<name>A0A200QZU5_MACCD</name>
<proteinExistence type="predicted"/>
<feature type="domain" description="F-box" evidence="1">
    <location>
        <begin position="9"/>
        <end position="50"/>
    </location>
</feature>
<dbReference type="Proteomes" id="UP000195402">
    <property type="component" value="Unassembled WGS sequence"/>
</dbReference>
<dbReference type="OMA" id="MWVELES"/>
<organism evidence="2 3">
    <name type="scientific">Macleaya cordata</name>
    <name type="common">Five-seeded plume-poppy</name>
    <name type="synonym">Bocconia cordata</name>
    <dbReference type="NCBI Taxonomy" id="56857"/>
    <lineage>
        <taxon>Eukaryota</taxon>
        <taxon>Viridiplantae</taxon>
        <taxon>Streptophyta</taxon>
        <taxon>Embryophyta</taxon>
        <taxon>Tracheophyta</taxon>
        <taxon>Spermatophyta</taxon>
        <taxon>Magnoliopsida</taxon>
        <taxon>Ranunculales</taxon>
        <taxon>Papaveraceae</taxon>
        <taxon>Papaveroideae</taxon>
        <taxon>Macleaya</taxon>
    </lineage>
</organism>
<dbReference type="PANTHER" id="PTHR47123:SF15">
    <property type="entry name" value="F-BOX PROTEIN SKIP23"/>
    <property type="match status" value="1"/>
</dbReference>
<dbReference type="InterPro" id="IPR051304">
    <property type="entry name" value="SCF_F-box_domain"/>
</dbReference>
<evidence type="ECO:0000313" key="2">
    <source>
        <dbReference type="EMBL" id="OVA15996.1"/>
    </source>
</evidence>
<dbReference type="EMBL" id="MVGT01000727">
    <property type="protein sequence ID" value="OVA15996.1"/>
    <property type="molecule type" value="Genomic_DNA"/>
</dbReference>
<keyword evidence="3" id="KW-1185">Reference proteome</keyword>
<reference evidence="2 3" key="1">
    <citation type="journal article" date="2017" name="Mol. Plant">
        <title>The Genome of Medicinal Plant Macleaya cordata Provides New Insights into Benzylisoquinoline Alkaloids Metabolism.</title>
        <authorList>
            <person name="Liu X."/>
            <person name="Liu Y."/>
            <person name="Huang P."/>
            <person name="Ma Y."/>
            <person name="Qing Z."/>
            <person name="Tang Q."/>
            <person name="Cao H."/>
            <person name="Cheng P."/>
            <person name="Zheng Y."/>
            <person name="Yuan Z."/>
            <person name="Zhou Y."/>
            <person name="Liu J."/>
            <person name="Tang Z."/>
            <person name="Zhuo Y."/>
            <person name="Zhang Y."/>
            <person name="Yu L."/>
            <person name="Huang J."/>
            <person name="Yang P."/>
            <person name="Peng Q."/>
            <person name="Zhang J."/>
            <person name="Jiang W."/>
            <person name="Zhang Z."/>
            <person name="Lin K."/>
            <person name="Ro D.K."/>
            <person name="Chen X."/>
            <person name="Xiong X."/>
            <person name="Shang Y."/>
            <person name="Huang S."/>
            <person name="Zeng J."/>
        </authorList>
    </citation>
    <scope>NUCLEOTIDE SEQUENCE [LARGE SCALE GENOMIC DNA]</scope>
    <source>
        <strain evidence="3">cv. BLH2017</strain>
        <tissue evidence="2">Root</tissue>
    </source>
</reference>
<dbReference type="AlphaFoldDB" id="A0A200QZU5"/>
<dbReference type="OrthoDB" id="638130at2759"/>
<dbReference type="SUPFAM" id="SSF81383">
    <property type="entry name" value="F-box domain"/>
    <property type="match status" value="1"/>
</dbReference>
<dbReference type="InterPro" id="IPR001810">
    <property type="entry name" value="F-box_dom"/>
</dbReference>
<protein>
    <submittedName>
        <fullName evidence="2">F-box domain</fullName>
    </submittedName>
</protein>
<dbReference type="InterPro" id="IPR005174">
    <property type="entry name" value="KIB1-4_b-propeller"/>
</dbReference>
<dbReference type="InterPro" id="IPR036047">
    <property type="entry name" value="F-box-like_dom_sf"/>
</dbReference>
<evidence type="ECO:0000259" key="1">
    <source>
        <dbReference type="SMART" id="SM00256"/>
    </source>
</evidence>
<comment type="caution">
    <text evidence="2">The sequence shown here is derived from an EMBL/GenBank/DDBJ whole genome shotgun (WGS) entry which is preliminary data.</text>
</comment>
<dbReference type="PANTHER" id="PTHR47123">
    <property type="entry name" value="F-BOX PROTEIN SKIP23"/>
    <property type="match status" value="1"/>
</dbReference>